<dbReference type="AlphaFoldDB" id="A0A6P1DW64"/>
<dbReference type="RefSeq" id="WP_164655675.1">
    <property type="nucleotide sequence ID" value="NZ_JAAIJR010000108.1"/>
</dbReference>
<organism evidence="1 2">
    <name type="scientific">Thiorhodococcus mannitoliphagus</name>
    <dbReference type="NCBI Taxonomy" id="329406"/>
    <lineage>
        <taxon>Bacteria</taxon>
        <taxon>Pseudomonadati</taxon>
        <taxon>Pseudomonadota</taxon>
        <taxon>Gammaproteobacteria</taxon>
        <taxon>Chromatiales</taxon>
        <taxon>Chromatiaceae</taxon>
        <taxon>Thiorhodococcus</taxon>
    </lineage>
</organism>
<dbReference type="Gene3D" id="1.10.10.10">
    <property type="entry name" value="Winged helix-like DNA-binding domain superfamily/Winged helix DNA-binding domain"/>
    <property type="match status" value="1"/>
</dbReference>
<dbReference type="InterPro" id="IPR019734">
    <property type="entry name" value="TPR_rpt"/>
</dbReference>
<dbReference type="Gene3D" id="3.40.50.300">
    <property type="entry name" value="P-loop containing nucleotide triphosphate hydrolases"/>
    <property type="match status" value="1"/>
</dbReference>
<evidence type="ECO:0000313" key="1">
    <source>
        <dbReference type="EMBL" id="NEX22577.1"/>
    </source>
</evidence>
<comment type="caution">
    <text evidence="1">The sequence shown here is derived from an EMBL/GenBank/DDBJ whole genome shotgun (WGS) entry which is preliminary data.</text>
</comment>
<evidence type="ECO:0000313" key="2">
    <source>
        <dbReference type="Proteomes" id="UP000471640"/>
    </source>
</evidence>
<dbReference type="SUPFAM" id="SSF46785">
    <property type="entry name" value="Winged helix' DNA-binding domain"/>
    <property type="match status" value="1"/>
</dbReference>
<dbReference type="InterPro" id="IPR036390">
    <property type="entry name" value="WH_DNA-bd_sf"/>
</dbReference>
<gene>
    <name evidence="1" type="ORF">G3480_20085</name>
</gene>
<proteinExistence type="predicted"/>
<dbReference type="Pfam" id="PF13174">
    <property type="entry name" value="TPR_6"/>
    <property type="match status" value="2"/>
</dbReference>
<name>A0A6P1DW64_9GAMM</name>
<dbReference type="InterPro" id="IPR027417">
    <property type="entry name" value="P-loop_NTPase"/>
</dbReference>
<reference evidence="2" key="1">
    <citation type="journal article" date="2020" name="Microbiol. Resour. Announc.">
        <title>Draft Genome Sequences of Thiorhodococcus mannitoliphagus and Thiorhodococcus minor, Purple Sulfur Photosynthetic Bacteria in the Gammaproteobacterial Family Chromatiaceae.</title>
        <authorList>
            <person name="Aviles F.A."/>
            <person name="Meyer T.E."/>
            <person name="Kyndt J.A."/>
        </authorList>
    </citation>
    <scope>NUCLEOTIDE SEQUENCE [LARGE SCALE GENOMIC DNA]</scope>
    <source>
        <strain evidence="2">DSM 18266</strain>
    </source>
</reference>
<dbReference type="InterPro" id="IPR011990">
    <property type="entry name" value="TPR-like_helical_dom_sf"/>
</dbReference>
<reference evidence="1 2" key="2">
    <citation type="submission" date="2020-02" db="EMBL/GenBank/DDBJ databases">
        <title>Genome sequences of Thiorhodococcus mannitoliphagus and Thiorhodococcus minor, purple sulfur photosynthetic bacteria in the gammaproteobacterial family, Chromatiaceae.</title>
        <authorList>
            <person name="Aviles F.A."/>
            <person name="Meyer T.E."/>
            <person name="Kyndt J.A."/>
        </authorList>
    </citation>
    <scope>NUCLEOTIDE SEQUENCE [LARGE SCALE GENOMIC DNA]</scope>
    <source>
        <strain evidence="1 2">DSM 18266</strain>
    </source>
</reference>
<dbReference type="SMART" id="SM00028">
    <property type="entry name" value="TPR"/>
    <property type="match status" value="5"/>
</dbReference>
<sequence length="947" mass="104510">MSKATVTSKPRLRKFHVGTGQSDQEIIDQFVVRQHALDTVLEVLDGNIESDSCQHLLVVAPRGRGKTTLLVRVIAELRTNPRYRDRLLPLRLMEESQEVFTLADFWLECLYYLAKTSAPIDTALADELHASHAVLTKSWTDPALESRARATVLDAADRLGRKLVIMVENLQALCQDADKDFGWELRQVLQAEPQIMLLATATSRFAALEDAEAPFFELFRTLCLPPLDTEECRRLWEAITGEEVDTRRIRPLRILTGGSPRLMVVLAGFSRDHSLRQLMERLVELIDDHTEYFRGHIEDLAGSERRVYLALIDLWQESTTAEVAARARMEIRKVSAFLGRLVERGAVVAEGSGRNRTYYPAERLYSIYYKLRRDRDEAAVVRNLIHFMVTYYEGDELADLSRQLVIESFESDGIREGLARAAKEVPELRSLLESQEMAVRDLPQEGVDPESFEALIQIRRHFESGDFEAVIRLVDSLVAIDPGNPMIDPVTEAQAIRWKARAQGQLGDSAAEIATFAEVVERFGVSADRELRVHVARALVSKGVKQGELGDSVAAIATFDAVVERFGISADRELQVQVAWALALKGFAQSQLGDSVAAIETYAALVQCYGASTDRELQVLVARALLSKGLTQLEIGDSAAAIATLDALVERFGDSADRELQAEVALALFKKALTQEQLGDLAAVIQTCDAVVGRYGDIGDLELQMVVAWALVSKGAAQGQLGDPTAVIDISDAVVARFGDSKGPELQAQVARALINKGVAQGRLGDSAAAIATFAEVVERFGDSADQELLDEVDDAIRNAAETLCMMGDAEGALRKVDELRALARRAHLNEPLTDVAWVEAMARTLLGETARVDELFRDIRAAFDPDDESMLRAFQRYVPTLVALGAEPGVLAGVLEEDKETHEALRPLVVALRLEAGEKVRAPAEMLEVAADIRAAIEERRRQRTS</sequence>
<keyword evidence="2" id="KW-1185">Reference proteome</keyword>
<dbReference type="SUPFAM" id="SSF52540">
    <property type="entry name" value="P-loop containing nucleoside triphosphate hydrolases"/>
    <property type="match status" value="1"/>
</dbReference>
<protein>
    <submittedName>
        <fullName evidence="1">Tetratricopeptide repeat protein</fullName>
    </submittedName>
</protein>
<dbReference type="SUPFAM" id="SSF48452">
    <property type="entry name" value="TPR-like"/>
    <property type="match status" value="3"/>
</dbReference>
<accession>A0A6P1DW64</accession>
<dbReference type="InterPro" id="IPR036388">
    <property type="entry name" value="WH-like_DNA-bd_sf"/>
</dbReference>
<dbReference type="Proteomes" id="UP000471640">
    <property type="component" value="Unassembled WGS sequence"/>
</dbReference>
<dbReference type="Gene3D" id="1.25.40.10">
    <property type="entry name" value="Tetratricopeptide repeat domain"/>
    <property type="match status" value="2"/>
</dbReference>
<dbReference type="EMBL" id="JAAIJR010000108">
    <property type="protein sequence ID" value="NEX22577.1"/>
    <property type="molecule type" value="Genomic_DNA"/>
</dbReference>